<sequence>MKKLSLIIVVLSLSLTACGSSNSKISKNKFVAENLTGYNAEVLNENYPDANFREDTGMFEEGTVERAYTVMYPDTPDELHITWKTEEREEIYDIRFSENGKWKSAEGIEIGTPYKALNEINGEKISFYGFGWDYGGAVMWNDGKLENSKLRVFLAPEGEVADKFYGDHIIEASEEEIESLDLKVTSIMLVN</sequence>
<dbReference type="OrthoDB" id="1144014at2"/>
<gene>
    <name evidence="2" type="ORF">APR41_13700</name>
</gene>
<evidence type="ECO:0000313" key="2">
    <source>
        <dbReference type="EMBL" id="PKD20720.1"/>
    </source>
</evidence>
<dbReference type="AlphaFoldDB" id="A0A2N0U144"/>
<dbReference type="RefSeq" id="WP_079713715.1">
    <property type="nucleotide sequence ID" value="NZ_FUZC01000011.1"/>
</dbReference>
<keyword evidence="3" id="KW-1185">Reference proteome</keyword>
<dbReference type="PROSITE" id="PS51257">
    <property type="entry name" value="PROKAR_LIPOPROTEIN"/>
    <property type="match status" value="1"/>
</dbReference>
<organism evidence="2 3">
    <name type="scientific">Salegentibacter salinarum</name>
    <dbReference type="NCBI Taxonomy" id="447422"/>
    <lineage>
        <taxon>Bacteria</taxon>
        <taxon>Pseudomonadati</taxon>
        <taxon>Bacteroidota</taxon>
        <taxon>Flavobacteriia</taxon>
        <taxon>Flavobacteriales</taxon>
        <taxon>Flavobacteriaceae</taxon>
        <taxon>Salegentibacter</taxon>
    </lineage>
</organism>
<feature type="chain" id="PRO_5014845342" description="Lipoprotein" evidence="1">
    <location>
        <begin position="20"/>
        <end position="191"/>
    </location>
</feature>
<proteinExistence type="predicted"/>
<comment type="caution">
    <text evidence="2">The sequence shown here is derived from an EMBL/GenBank/DDBJ whole genome shotgun (WGS) entry which is preliminary data.</text>
</comment>
<evidence type="ECO:0000256" key="1">
    <source>
        <dbReference type="SAM" id="SignalP"/>
    </source>
</evidence>
<keyword evidence="1" id="KW-0732">Signal</keyword>
<evidence type="ECO:0000313" key="3">
    <source>
        <dbReference type="Proteomes" id="UP000232673"/>
    </source>
</evidence>
<protein>
    <recommendedName>
        <fullName evidence="4">Lipoprotein</fullName>
    </recommendedName>
</protein>
<accession>A0A2N0U144</accession>
<dbReference type="STRING" id="447422.SAMN05660903_02695"/>
<dbReference type="EMBL" id="LKTS01000004">
    <property type="protein sequence ID" value="PKD20720.1"/>
    <property type="molecule type" value="Genomic_DNA"/>
</dbReference>
<evidence type="ECO:0008006" key="4">
    <source>
        <dbReference type="Google" id="ProtNLM"/>
    </source>
</evidence>
<dbReference type="Proteomes" id="UP000232673">
    <property type="component" value="Unassembled WGS sequence"/>
</dbReference>
<reference evidence="2 3" key="1">
    <citation type="submission" date="2015-10" db="EMBL/GenBank/DDBJ databases">
        <title>Draft genome sequence of Salegentibacter salinarum KCTC 12975.</title>
        <authorList>
            <person name="Lin W."/>
            <person name="Zheng Q."/>
        </authorList>
    </citation>
    <scope>NUCLEOTIDE SEQUENCE [LARGE SCALE GENOMIC DNA]</scope>
    <source>
        <strain evidence="2 3">KCTC 12975</strain>
    </source>
</reference>
<name>A0A2N0U144_9FLAO</name>
<feature type="signal peptide" evidence="1">
    <location>
        <begin position="1"/>
        <end position="19"/>
    </location>
</feature>